<sequence>MVAASGAVLTVLTPACGAVTDPAALAALRRTPVLVPGAVLGLVAARRRPGALSPEVQRRATLAVSAAAAVLLIARSLPVPAPVRW</sequence>
<name>A0ABN0U9I6_9ACTN</name>
<comment type="caution">
    <text evidence="1">The sequence shown here is derived from an EMBL/GenBank/DDBJ whole genome shotgun (WGS) entry which is preliminary data.</text>
</comment>
<organism evidence="1 2">
    <name type="scientific">Cryptosporangium japonicum</name>
    <dbReference type="NCBI Taxonomy" id="80872"/>
    <lineage>
        <taxon>Bacteria</taxon>
        <taxon>Bacillati</taxon>
        <taxon>Actinomycetota</taxon>
        <taxon>Actinomycetes</taxon>
        <taxon>Cryptosporangiales</taxon>
        <taxon>Cryptosporangiaceae</taxon>
        <taxon>Cryptosporangium</taxon>
    </lineage>
</organism>
<evidence type="ECO:0000313" key="2">
    <source>
        <dbReference type="Proteomes" id="UP001500967"/>
    </source>
</evidence>
<dbReference type="EMBL" id="BAAAGX010000011">
    <property type="protein sequence ID" value="GAA0243141.1"/>
    <property type="molecule type" value="Genomic_DNA"/>
</dbReference>
<protein>
    <submittedName>
        <fullName evidence="1">Uncharacterized protein</fullName>
    </submittedName>
</protein>
<evidence type="ECO:0000313" key="1">
    <source>
        <dbReference type="EMBL" id="GAA0243141.1"/>
    </source>
</evidence>
<dbReference type="RefSeq" id="WP_344649503.1">
    <property type="nucleotide sequence ID" value="NZ_BAAAGX010000011.1"/>
</dbReference>
<dbReference type="Proteomes" id="UP001500967">
    <property type="component" value="Unassembled WGS sequence"/>
</dbReference>
<proteinExistence type="predicted"/>
<gene>
    <name evidence="1" type="ORF">GCM10009539_30720</name>
</gene>
<keyword evidence="2" id="KW-1185">Reference proteome</keyword>
<accession>A0ABN0U9I6</accession>
<reference evidence="1 2" key="1">
    <citation type="journal article" date="2019" name="Int. J. Syst. Evol. Microbiol.">
        <title>The Global Catalogue of Microorganisms (GCM) 10K type strain sequencing project: providing services to taxonomists for standard genome sequencing and annotation.</title>
        <authorList>
            <consortium name="The Broad Institute Genomics Platform"/>
            <consortium name="The Broad Institute Genome Sequencing Center for Infectious Disease"/>
            <person name="Wu L."/>
            <person name="Ma J."/>
        </authorList>
    </citation>
    <scope>NUCLEOTIDE SEQUENCE [LARGE SCALE GENOMIC DNA]</scope>
    <source>
        <strain evidence="1 2">JCM 10425</strain>
    </source>
</reference>